<dbReference type="AlphaFoldDB" id="F0YML0"/>
<dbReference type="GeneID" id="20228829"/>
<feature type="domain" description="CAAX prenyl protease 2/Lysostaphin resistance protein A-like" evidence="2">
    <location>
        <begin position="236"/>
        <end position="333"/>
    </location>
</feature>
<proteinExistence type="predicted"/>
<dbReference type="KEGG" id="aaf:AURANDRAFT_72689"/>
<keyword evidence="4" id="KW-1185">Reference proteome</keyword>
<dbReference type="RefSeq" id="XP_009041645.1">
    <property type="nucleotide sequence ID" value="XM_009043397.1"/>
</dbReference>
<evidence type="ECO:0000313" key="3">
    <source>
        <dbReference type="EMBL" id="EGB03643.1"/>
    </source>
</evidence>
<dbReference type="Pfam" id="PF02517">
    <property type="entry name" value="Rce1-like"/>
    <property type="match status" value="1"/>
</dbReference>
<dbReference type="InterPro" id="IPR003675">
    <property type="entry name" value="Rce1/LyrA-like_dom"/>
</dbReference>
<evidence type="ECO:0000256" key="1">
    <source>
        <dbReference type="SAM" id="Phobius"/>
    </source>
</evidence>
<name>F0YML0_AURAN</name>
<dbReference type="EMBL" id="GL833165">
    <property type="protein sequence ID" value="EGB03643.1"/>
    <property type="molecule type" value="Genomic_DNA"/>
</dbReference>
<protein>
    <recommendedName>
        <fullName evidence="2">CAAX prenyl protease 2/Lysostaphin resistance protein A-like domain-containing protein</fullName>
    </recommendedName>
</protein>
<keyword evidence="1" id="KW-0812">Transmembrane</keyword>
<sequence>MSRRGRQWCLYRVDLQLTASCSDRPCAPAAPSMRPPSSGHLPSIIILLGFNGSPLTRRSTRRKARTRSPLVTAVVERAWVTDFCANRVNSEQCFALRRRHDAASAGGAFCVGWIEAHCSVQGMFGQNIAYAIGCLAEGLAVCAILRTFCVRLTGKPKHCLMRSTEPTIRIAELLAVSLYARNRLHSFFGKTDVVGLELPPLQSESSRLCLRIVASHHILYAFTFATQCRMSVYPTMNLIEIIIASPVLEELLFRGAVLQALLNRAPTHPRACLTMQAGLFGIFHMTNATRRHSRYILFQALSAVITGIFYGTISLRTRCLWDTVILHCFHNVIASFAFEMSNAATINPQTRAVPLIFGVLFYVALLCKGSDGALSSRNQVLDDWRALPSTHVQTSHSPAVLMPAPRTLGR</sequence>
<feature type="transmembrane region" description="Helical" evidence="1">
    <location>
        <begin position="350"/>
        <end position="367"/>
    </location>
</feature>
<evidence type="ECO:0000259" key="2">
    <source>
        <dbReference type="Pfam" id="PF02517"/>
    </source>
</evidence>
<dbReference type="Proteomes" id="UP000002729">
    <property type="component" value="Unassembled WGS sequence"/>
</dbReference>
<dbReference type="PANTHER" id="PTHR36435">
    <property type="entry name" value="SLR1288 PROTEIN"/>
    <property type="match status" value="1"/>
</dbReference>
<keyword evidence="1" id="KW-1133">Transmembrane helix</keyword>
<dbReference type="OrthoDB" id="271604at2759"/>
<accession>F0YML0</accession>
<gene>
    <name evidence="3" type="ORF">AURANDRAFT_72689</name>
</gene>
<dbReference type="GO" id="GO:0004175">
    <property type="term" value="F:endopeptidase activity"/>
    <property type="evidence" value="ECO:0007669"/>
    <property type="project" value="UniProtKB-ARBA"/>
</dbReference>
<evidence type="ECO:0000313" key="4">
    <source>
        <dbReference type="Proteomes" id="UP000002729"/>
    </source>
</evidence>
<keyword evidence="1" id="KW-0472">Membrane</keyword>
<dbReference type="InterPro" id="IPR052710">
    <property type="entry name" value="CAAX_protease"/>
</dbReference>
<organism evidence="4">
    <name type="scientific">Aureococcus anophagefferens</name>
    <name type="common">Harmful bloom alga</name>
    <dbReference type="NCBI Taxonomy" id="44056"/>
    <lineage>
        <taxon>Eukaryota</taxon>
        <taxon>Sar</taxon>
        <taxon>Stramenopiles</taxon>
        <taxon>Ochrophyta</taxon>
        <taxon>Pelagophyceae</taxon>
        <taxon>Pelagomonadales</taxon>
        <taxon>Pelagomonadaceae</taxon>
        <taxon>Aureococcus</taxon>
    </lineage>
</organism>
<reference evidence="3 4" key="1">
    <citation type="journal article" date="2011" name="Proc. Natl. Acad. Sci. U.S.A.">
        <title>Niche of harmful alga Aureococcus anophagefferens revealed through ecogenomics.</title>
        <authorList>
            <person name="Gobler C.J."/>
            <person name="Berry D.L."/>
            <person name="Dyhrman S.T."/>
            <person name="Wilhelm S.W."/>
            <person name="Salamov A."/>
            <person name="Lobanov A.V."/>
            <person name="Zhang Y."/>
            <person name="Collier J.L."/>
            <person name="Wurch L.L."/>
            <person name="Kustka A.B."/>
            <person name="Dill B.D."/>
            <person name="Shah M."/>
            <person name="VerBerkmoes N.C."/>
            <person name="Kuo A."/>
            <person name="Terry A."/>
            <person name="Pangilinan J."/>
            <person name="Lindquist E.A."/>
            <person name="Lucas S."/>
            <person name="Paulsen I.T."/>
            <person name="Hattenrath-Lehmann T.K."/>
            <person name="Talmage S.C."/>
            <person name="Walker E.A."/>
            <person name="Koch F."/>
            <person name="Burson A.M."/>
            <person name="Marcoval M.A."/>
            <person name="Tang Y.Z."/>
            <person name="Lecleir G.R."/>
            <person name="Coyne K.J."/>
            <person name="Berg G.M."/>
            <person name="Bertrand E.M."/>
            <person name="Saito M.A."/>
            <person name="Gladyshev V.N."/>
            <person name="Grigoriev I.V."/>
        </authorList>
    </citation>
    <scope>NUCLEOTIDE SEQUENCE [LARGE SCALE GENOMIC DNA]</scope>
    <source>
        <strain evidence="4">CCMP 1984</strain>
    </source>
</reference>
<feature type="transmembrane region" description="Helical" evidence="1">
    <location>
        <begin position="295"/>
        <end position="313"/>
    </location>
</feature>
<dbReference type="PANTHER" id="PTHR36435:SF1">
    <property type="entry name" value="CAAX AMINO TERMINAL PROTEASE FAMILY PROTEIN"/>
    <property type="match status" value="1"/>
</dbReference>
<dbReference type="InParanoid" id="F0YML0"/>
<dbReference type="GO" id="GO:0080120">
    <property type="term" value="P:CAAX-box protein maturation"/>
    <property type="evidence" value="ECO:0007669"/>
    <property type="project" value="UniProtKB-ARBA"/>
</dbReference>